<name>A0A6J1N620_BICAN</name>
<dbReference type="PANTHER" id="PTHR11306:SF55">
    <property type="entry name" value="GEO08227P1-RELATED"/>
    <property type="match status" value="1"/>
</dbReference>
<proteinExistence type="inferred from homology"/>
<dbReference type="PANTHER" id="PTHR11306">
    <property type="entry name" value="NIEMANN PICK TYPE C2 PROTEIN NPC2-RELATED"/>
    <property type="match status" value="1"/>
</dbReference>
<dbReference type="Proteomes" id="UP001652582">
    <property type="component" value="Chromosome 16"/>
</dbReference>
<dbReference type="Gene3D" id="2.60.40.770">
    <property type="match status" value="1"/>
</dbReference>
<dbReference type="KEGG" id="bany:112047543"/>
<evidence type="ECO:0000256" key="1">
    <source>
        <dbReference type="ARBA" id="ARBA00004613"/>
    </source>
</evidence>
<reference evidence="7" key="1">
    <citation type="submission" date="2025-08" db="UniProtKB">
        <authorList>
            <consortium name="RefSeq"/>
        </authorList>
    </citation>
    <scope>IDENTIFICATION</scope>
</reference>
<dbReference type="RefSeq" id="XP_023940448.1">
    <property type="nucleotide sequence ID" value="XM_024084680.2"/>
</dbReference>
<evidence type="ECO:0000256" key="4">
    <source>
        <dbReference type="SAM" id="SignalP"/>
    </source>
</evidence>
<dbReference type="GO" id="GO:0005576">
    <property type="term" value="C:extracellular region"/>
    <property type="evidence" value="ECO:0007669"/>
    <property type="project" value="UniProtKB-SubCell"/>
</dbReference>
<dbReference type="FunFam" id="2.60.40.770:FF:000001">
    <property type="entry name" value="NPC intracellular cholesterol transporter 2"/>
    <property type="match status" value="1"/>
</dbReference>
<keyword evidence="3" id="KW-0964">Secreted</keyword>
<dbReference type="InterPro" id="IPR039670">
    <property type="entry name" value="NPC2-like"/>
</dbReference>
<dbReference type="GO" id="GO:0032934">
    <property type="term" value="F:sterol binding"/>
    <property type="evidence" value="ECO:0007669"/>
    <property type="project" value="InterPro"/>
</dbReference>
<keyword evidence="4" id="KW-0732">Signal</keyword>
<organism evidence="6 7">
    <name type="scientific">Bicyclus anynana</name>
    <name type="common">Squinting bush brown butterfly</name>
    <dbReference type="NCBI Taxonomy" id="110368"/>
    <lineage>
        <taxon>Eukaryota</taxon>
        <taxon>Metazoa</taxon>
        <taxon>Ecdysozoa</taxon>
        <taxon>Arthropoda</taxon>
        <taxon>Hexapoda</taxon>
        <taxon>Insecta</taxon>
        <taxon>Pterygota</taxon>
        <taxon>Neoptera</taxon>
        <taxon>Endopterygota</taxon>
        <taxon>Lepidoptera</taxon>
        <taxon>Glossata</taxon>
        <taxon>Ditrysia</taxon>
        <taxon>Papilionoidea</taxon>
        <taxon>Nymphalidae</taxon>
        <taxon>Satyrinae</taxon>
        <taxon>Satyrini</taxon>
        <taxon>Mycalesina</taxon>
        <taxon>Bicyclus</taxon>
    </lineage>
</organism>
<evidence type="ECO:0000259" key="5">
    <source>
        <dbReference type="SMART" id="SM00737"/>
    </source>
</evidence>
<accession>A0A6J1N620</accession>
<keyword evidence="6" id="KW-1185">Reference proteome</keyword>
<dbReference type="AlphaFoldDB" id="A0A6J1N620"/>
<dbReference type="InterPro" id="IPR003172">
    <property type="entry name" value="ML_dom"/>
</dbReference>
<gene>
    <name evidence="7" type="primary">LOC112047543</name>
</gene>
<dbReference type="InterPro" id="IPR014756">
    <property type="entry name" value="Ig_E-set"/>
</dbReference>
<comment type="similarity">
    <text evidence="2">Belongs to the NPC2 family.</text>
</comment>
<dbReference type="SMART" id="SM00737">
    <property type="entry name" value="ML"/>
    <property type="match status" value="1"/>
</dbReference>
<evidence type="ECO:0000313" key="7">
    <source>
        <dbReference type="RefSeq" id="XP_023940448.1"/>
    </source>
</evidence>
<dbReference type="Pfam" id="PF02221">
    <property type="entry name" value="E1_DerP2_DerF2"/>
    <property type="match status" value="1"/>
</dbReference>
<dbReference type="SUPFAM" id="SSF81296">
    <property type="entry name" value="E set domains"/>
    <property type="match status" value="1"/>
</dbReference>
<sequence>MKIFFILVPLFAVAFGDLAKFTKCPRTSDDICEVTEVRINPCKEGRYCRLVKGEETSIEFDFIPKFNATNLTTGLYWASVRRDVPFRDFPESDACAYTGCPTSAGTKQQFTYSTRISENLPTGRWTFKWQLWSADDKTKMCCFKTEVSLAV</sequence>
<comment type="subcellular location">
    <subcellularLocation>
        <location evidence="1">Secreted</location>
    </subcellularLocation>
</comment>
<evidence type="ECO:0000313" key="6">
    <source>
        <dbReference type="Proteomes" id="UP001652582"/>
    </source>
</evidence>
<feature type="domain" description="MD-2-related lipid-recognition" evidence="5">
    <location>
        <begin position="21"/>
        <end position="147"/>
    </location>
</feature>
<evidence type="ECO:0000256" key="2">
    <source>
        <dbReference type="ARBA" id="ARBA00006370"/>
    </source>
</evidence>
<dbReference type="OrthoDB" id="6576058at2759"/>
<evidence type="ECO:0000256" key="3">
    <source>
        <dbReference type="ARBA" id="ARBA00022525"/>
    </source>
</evidence>
<protein>
    <submittedName>
        <fullName evidence="7">MD-2-related lipid-recognition protein-like</fullName>
    </submittedName>
</protein>
<feature type="signal peptide" evidence="4">
    <location>
        <begin position="1"/>
        <end position="16"/>
    </location>
</feature>
<dbReference type="GeneID" id="112047543"/>
<feature type="chain" id="PRO_5026730975" evidence="4">
    <location>
        <begin position="17"/>
        <end position="151"/>
    </location>
</feature>
<dbReference type="GO" id="GO:0015918">
    <property type="term" value="P:sterol transport"/>
    <property type="evidence" value="ECO:0007669"/>
    <property type="project" value="InterPro"/>
</dbReference>